<evidence type="ECO:0000256" key="4">
    <source>
        <dbReference type="ARBA" id="ARBA00022723"/>
    </source>
</evidence>
<keyword evidence="3" id="KW-0949">S-adenosyl-L-methionine</keyword>
<dbReference type="AlphaFoldDB" id="A0A6A5YJQ3"/>
<proteinExistence type="predicted"/>
<dbReference type="InterPro" id="IPR013785">
    <property type="entry name" value="Aldolase_TIM"/>
</dbReference>
<evidence type="ECO:0000256" key="5">
    <source>
        <dbReference type="ARBA" id="ARBA00022898"/>
    </source>
</evidence>
<evidence type="ECO:0008006" key="11">
    <source>
        <dbReference type="Google" id="ProtNLM"/>
    </source>
</evidence>
<dbReference type="InterPro" id="IPR058240">
    <property type="entry name" value="rSAM_sf"/>
</dbReference>
<evidence type="ECO:0000256" key="3">
    <source>
        <dbReference type="ARBA" id="ARBA00022691"/>
    </source>
</evidence>
<gene>
    <name evidence="9" type="ORF">BDV96DRAFT_506420</name>
</gene>
<evidence type="ECO:0000256" key="2">
    <source>
        <dbReference type="ARBA" id="ARBA00022485"/>
    </source>
</evidence>
<dbReference type="InterPro" id="IPR003739">
    <property type="entry name" value="Lys_aminomutase/Glu_NH3_mut"/>
</dbReference>
<evidence type="ECO:0000256" key="6">
    <source>
        <dbReference type="ARBA" id="ARBA00023004"/>
    </source>
</evidence>
<dbReference type="SFLD" id="SFLDS00029">
    <property type="entry name" value="Radical_SAM"/>
    <property type="match status" value="1"/>
</dbReference>
<dbReference type="EMBL" id="ML977355">
    <property type="protein sequence ID" value="KAF2107295.1"/>
    <property type="molecule type" value="Genomic_DNA"/>
</dbReference>
<keyword evidence="4" id="KW-0479">Metal-binding</keyword>
<evidence type="ECO:0000256" key="7">
    <source>
        <dbReference type="ARBA" id="ARBA00023014"/>
    </source>
</evidence>
<dbReference type="PANTHER" id="PTHR30538">
    <property type="entry name" value="LYSINE 2,3-AMINOMUTASE-RELATED"/>
    <property type="match status" value="1"/>
</dbReference>
<keyword evidence="6" id="KW-0408">Iron</keyword>
<dbReference type="SUPFAM" id="SSF102114">
    <property type="entry name" value="Radical SAM enzymes"/>
    <property type="match status" value="1"/>
</dbReference>
<dbReference type="GO" id="GO:0003824">
    <property type="term" value="F:catalytic activity"/>
    <property type="evidence" value="ECO:0007669"/>
    <property type="project" value="InterPro"/>
</dbReference>
<dbReference type="SFLD" id="SFLDG01070">
    <property type="entry name" value="PLP-dependent"/>
    <property type="match status" value="1"/>
</dbReference>
<comment type="cofactor">
    <cofactor evidence="1">
        <name>pyridoxal 5'-phosphate</name>
        <dbReference type="ChEBI" id="CHEBI:597326"/>
    </cofactor>
</comment>
<sequence length="528" mass="59641">MPFSPSVDRIPPRTNNSRLTHRLTHPTHFISKNVFLYGLGTGSTGRSYSTATSARFEDEDPYWRRVPQWRDVSAEEFISYRWQQNANTVTVNPRNMAMLEKFLAANLPDSISQSQDSRLRQIQTREQFIEEVFSGIEASSMSPRLTPHLLSVIDWHNPLDDPIRQQFIPIKSSLLPDHPALEYDSLHEEEDSPVPGLVHRYPAKALFLATSICPVYCSYCTRSYAVGVPTKSLNTKAVQKPSRKRWEVVFNHIENTPVLEDIVVSGGDTYMLQPKDILEIGTRLLSIPHIKRIRFATKGLAVMPGRTLDPTDGWTQAFIDLSNQGRRAGKQVQICASASADHHVRLCIHTHFNHPNEITWVTREAAKYLFKHGVIVRNQSVLLKGINDDAHTMGTLITELANMNYQPYYVYQCDLVPKVEHLRTPLKTIIDLENELRGTIGGFMLPSFICDLPGGGGKRLACSYESYENGVSTYRAPGLTKGDKGTKVYEYHDPLPSEDVLEEQSNEDVGNEVDYPVPEERAYAQAST</sequence>
<accession>A0A6A5YJQ3</accession>
<evidence type="ECO:0000256" key="8">
    <source>
        <dbReference type="SAM" id="MobiDB-lite"/>
    </source>
</evidence>
<feature type="region of interest" description="Disordered" evidence="8">
    <location>
        <begin position="489"/>
        <end position="528"/>
    </location>
</feature>
<protein>
    <recommendedName>
        <fullName evidence="11">Kama family protein</fullName>
    </recommendedName>
</protein>
<dbReference type="PANTHER" id="PTHR30538:SF0">
    <property type="entry name" value="L-LYSINE 2,3-AMINOMUTASE AQ_1632-RELATED"/>
    <property type="match status" value="1"/>
</dbReference>
<keyword evidence="2" id="KW-0004">4Fe-4S</keyword>
<dbReference type="Proteomes" id="UP000799770">
    <property type="component" value="Unassembled WGS sequence"/>
</dbReference>
<keyword evidence="10" id="KW-1185">Reference proteome</keyword>
<keyword evidence="5" id="KW-0663">Pyridoxal phosphate</keyword>
<dbReference type="GO" id="GO:0046872">
    <property type="term" value="F:metal ion binding"/>
    <property type="evidence" value="ECO:0007669"/>
    <property type="project" value="UniProtKB-KW"/>
</dbReference>
<evidence type="ECO:0000313" key="10">
    <source>
        <dbReference type="Proteomes" id="UP000799770"/>
    </source>
</evidence>
<organism evidence="9 10">
    <name type="scientific">Lophiotrema nucula</name>
    <dbReference type="NCBI Taxonomy" id="690887"/>
    <lineage>
        <taxon>Eukaryota</taxon>
        <taxon>Fungi</taxon>
        <taxon>Dikarya</taxon>
        <taxon>Ascomycota</taxon>
        <taxon>Pezizomycotina</taxon>
        <taxon>Dothideomycetes</taxon>
        <taxon>Pleosporomycetidae</taxon>
        <taxon>Pleosporales</taxon>
        <taxon>Lophiotremataceae</taxon>
        <taxon>Lophiotrema</taxon>
    </lineage>
</organism>
<evidence type="ECO:0000256" key="1">
    <source>
        <dbReference type="ARBA" id="ARBA00001933"/>
    </source>
</evidence>
<dbReference type="Gene3D" id="3.20.20.70">
    <property type="entry name" value="Aldolase class I"/>
    <property type="match status" value="1"/>
</dbReference>
<dbReference type="InterPro" id="IPR007197">
    <property type="entry name" value="rSAM"/>
</dbReference>
<keyword evidence="7" id="KW-0411">Iron-sulfur</keyword>
<dbReference type="OrthoDB" id="5396721at2759"/>
<name>A0A6A5YJQ3_9PLEO</name>
<feature type="compositionally biased region" description="Acidic residues" evidence="8">
    <location>
        <begin position="499"/>
        <end position="511"/>
    </location>
</feature>
<reference evidence="9" key="1">
    <citation type="journal article" date="2020" name="Stud. Mycol.">
        <title>101 Dothideomycetes genomes: a test case for predicting lifestyles and emergence of pathogens.</title>
        <authorList>
            <person name="Haridas S."/>
            <person name="Albert R."/>
            <person name="Binder M."/>
            <person name="Bloem J."/>
            <person name="Labutti K."/>
            <person name="Salamov A."/>
            <person name="Andreopoulos B."/>
            <person name="Baker S."/>
            <person name="Barry K."/>
            <person name="Bills G."/>
            <person name="Bluhm B."/>
            <person name="Cannon C."/>
            <person name="Castanera R."/>
            <person name="Culley D."/>
            <person name="Daum C."/>
            <person name="Ezra D."/>
            <person name="Gonzalez J."/>
            <person name="Henrissat B."/>
            <person name="Kuo A."/>
            <person name="Liang C."/>
            <person name="Lipzen A."/>
            <person name="Lutzoni F."/>
            <person name="Magnuson J."/>
            <person name="Mondo S."/>
            <person name="Nolan M."/>
            <person name="Ohm R."/>
            <person name="Pangilinan J."/>
            <person name="Park H.-J."/>
            <person name="Ramirez L."/>
            <person name="Alfaro M."/>
            <person name="Sun H."/>
            <person name="Tritt A."/>
            <person name="Yoshinaga Y."/>
            <person name="Zwiers L.-H."/>
            <person name="Turgeon B."/>
            <person name="Goodwin S."/>
            <person name="Spatafora J."/>
            <person name="Crous P."/>
            <person name="Grigoriev I."/>
        </authorList>
    </citation>
    <scope>NUCLEOTIDE SEQUENCE</scope>
    <source>
        <strain evidence="9">CBS 627.86</strain>
    </source>
</reference>
<dbReference type="GO" id="GO:0051539">
    <property type="term" value="F:4 iron, 4 sulfur cluster binding"/>
    <property type="evidence" value="ECO:0007669"/>
    <property type="project" value="UniProtKB-KW"/>
</dbReference>
<evidence type="ECO:0000313" key="9">
    <source>
        <dbReference type="EMBL" id="KAF2107295.1"/>
    </source>
</evidence>